<organism evidence="2">
    <name type="scientific">Tanacetum cinerariifolium</name>
    <name type="common">Dalmatian daisy</name>
    <name type="synonym">Chrysanthemum cinerariifolium</name>
    <dbReference type="NCBI Taxonomy" id="118510"/>
    <lineage>
        <taxon>Eukaryota</taxon>
        <taxon>Viridiplantae</taxon>
        <taxon>Streptophyta</taxon>
        <taxon>Embryophyta</taxon>
        <taxon>Tracheophyta</taxon>
        <taxon>Spermatophyta</taxon>
        <taxon>Magnoliopsida</taxon>
        <taxon>eudicotyledons</taxon>
        <taxon>Gunneridae</taxon>
        <taxon>Pentapetalae</taxon>
        <taxon>asterids</taxon>
        <taxon>campanulids</taxon>
        <taxon>Asterales</taxon>
        <taxon>Asteraceae</taxon>
        <taxon>Asteroideae</taxon>
        <taxon>Anthemideae</taxon>
        <taxon>Anthemidinae</taxon>
        <taxon>Tanacetum</taxon>
    </lineage>
</organism>
<gene>
    <name evidence="2" type="ORF">Tci_335677</name>
</gene>
<dbReference type="EMBL" id="BKCJ010120419">
    <property type="protein sequence ID" value="GEX63702.1"/>
    <property type="molecule type" value="Genomic_DNA"/>
</dbReference>
<proteinExistence type="predicted"/>
<name>A0A699HCC7_TANCI</name>
<sequence>MVFGVPYNLELCHLTFVLRVRSAVKMRMKQMGTTVRNASSYMERLKERETKIEERPKLKDVVKKGEESSSSNGIPSISAKVWHPGVNALEEVIAFLISWSSAMLDLDMSIKGKARNKGDGFK</sequence>
<reference evidence="2" key="1">
    <citation type="journal article" date="2019" name="Sci. Rep.">
        <title>Draft genome of Tanacetum cinerariifolium, the natural source of mosquito coil.</title>
        <authorList>
            <person name="Yamashiro T."/>
            <person name="Shiraishi A."/>
            <person name="Satake H."/>
            <person name="Nakayama K."/>
        </authorList>
    </citation>
    <scope>NUCLEOTIDE SEQUENCE</scope>
</reference>
<evidence type="ECO:0000313" key="2">
    <source>
        <dbReference type="EMBL" id="GEX63702.1"/>
    </source>
</evidence>
<accession>A0A699HCC7</accession>
<evidence type="ECO:0000256" key="1">
    <source>
        <dbReference type="SAM" id="MobiDB-lite"/>
    </source>
</evidence>
<comment type="caution">
    <text evidence="2">The sequence shown here is derived from an EMBL/GenBank/DDBJ whole genome shotgun (WGS) entry which is preliminary data.</text>
</comment>
<feature type="compositionally biased region" description="Basic and acidic residues" evidence="1">
    <location>
        <begin position="56"/>
        <end position="67"/>
    </location>
</feature>
<feature type="region of interest" description="Disordered" evidence="1">
    <location>
        <begin position="56"/>
        <end position="75"/>
    </location>
</feature>
<dbReference type="AlphaFoldDB" id="A0A699HCC7"/>
<protein>
    <submittedName>
        <fullName evidence="2">Uncharacterized protein</fullName>
    </submittedName>
</protein>